<reference evidence="2 3" key="1">
    <citation type="submission" date="2021-01" db="EMBL/GenBank/DDBJ databases">
        <title>Whole genome shotgun sequence of Planobispora longispora NBRC 13918.</title>
        <authorList>
            <person name="Komaki H."/>
            <person name="Tamura T."/>
        </authorList>
    </citation>
    <scope>NUCLEOTIDE SEQUENCE [LARGE SCALE GENOMIC DNA]</scope>
    <source>
        <strain evidence="2 3">NBRC 13918</strain>
    </source>
</reference>
<feature type="compositionally biased region" description="Low complexity" evidence="1">
    <location>
        <begin position="37"/>
        <end position="53"/>
    </location>
</feature>
<evidence type="ECO:0000313" key="3">
    <source>
        <dbReference type="Proteomes" id="UP000616724"/>
    </source>
</evidence>
<organism evidence="2 3">
    <name type="scientific">Planobispora longispora</name>
    <dbReference type="NCBI Taxonomy" id="28887"/>
    <lineage>
        <taxon>Bacteria</taxon>
        <taxon>Bacillati</taxon>
        <taxon>Actinomycetota</taxon>
        <taxon>Actinomycetes</taxon>
        <taxon>Streptosporangiales</taxon>
        <taxon>Streptosporangiaceae</taxon>
        <taxon>Planobispora</taxon>
    </lineage>
</organism>
<comment type="caution">
    <text evidence="2">The sequence shown here is derived from an EMBL/GenBank/DDBJ whole genome shotgun (WGS) entry which is preliminary data.</text>
</comment>
<dbReference type="Proteomes" id="UP000616724">
    <property type="component" value="Unassembled WGS sequence"/>
</dbReference>
<name>A0A8J3W2N1_9ACTN</name>
<evidence type="ECO:0000256" key="1">
    <source>
        <dbReference type="SAM" id="MobiDB-lite"/>
    </source>
</evidence>
<dbReference type="EMBL" id="BOOH01000009">
    <property type="protein sequence ID" value="GIH74524.1"/>
    <property type="molecule type" value="Genomic_DNA"/>
</dbReference>
<evidence type="ECO:0000313" key="2">
    <source>
        <dbReference type="EMBL" id="GIH74524.1"/>
    </source>
</evidence>
<accession>A0A8J3W2N1</accession>
<gene>
    <name evidence="2" type="ORF">Plo01_09530</name>
</gene>
<dbReference type="AlphaFoldDB" id="A0A8J3W2N1"/>
<feature type="region of interest" description="Disordered" evidence="1">
    <location>
        <begin position="36"/>
        <end position="60"/>
    </location>
</feature>
<sequence length="60" mass="5767">MISMTGAEADWSGAVIAGVETGAAGMRCLGTVAARSGGDPVAAVPAEPAGPADDPTRRAV</sequence>
<proteinExistence type="predicted"/>
<protein>
    <submittedName>
        <fullName evidence="2">Uncharacterized protein</fullName>
    </submittedName>
</protein>
<keyword evidence="3" id="KW-1185">Reference proteome</keyword>